<keyword evidence="1" id="KW-0808">Transferase</keyword>
<sequence length="84" mass="9473">MWGELCLYSPCSSGQCMEDVLCFLEQQVDITKEFKLCVAREDLPDRGIVQWKRKKTASPKGALKVFFIGEPGIDTGALKKEFLT</sequence>
<gene>
    <name evidence="5" type="ORF">GOODEAATRI_027628</name>
</gene>
<evidence type="ECO:0000313" key="5">
    <source>
        <dbReference type="EMBL" id="MEQ2176402.1"/>
    </source>
</evidence>
<accession>A0ABV0NY67</accession>
<dbReference type="EMBL" id="JAHRIO010053623">
    <property type="protein sequence ID" value="MEQ2176402.1"/>
    <property type="molecule type" value="Genomic_DNA"/>
</dbReference>
<evidence type="ECO:0000256" key="3">
    <source>
        <dbReference type="PROSITE-ProRule" id="PRU00104"/>
    </source>
</evidence>
<reference evidence="5 6" key="1">
    <citation type="submission" date="2021-06" db="EMBL/GenBank/DDBJ databases">
        <authorList>
            <person name="Palmer J.M."/>
        </authorList>
    </citation>
    <scope>NUCLEOTIDE SEQUENCE [LARGE SCALE GENOMIC DNA]</scope>
    <source>
        <strain evidence="5 6">GA_2019</strain>
        <tissue evidence="5">Muscle</tissue>
    </source>
</reference>
<dbReference type="Gene3D" id="3.90.1750.10">
    <property type="entry name" value="Hect, E3 ligase catalytic domains"/>
    <property type="match status" value="1"/>
</dbReference>
<comment type="caution">
    <text evidence="3">Lacks conserved residue(s) required for the propagation of feature annotation.</text>
</comment>
<dbReference type="InterPro" id="IPR035983">
    <property type="entry name" value="Hect_E3_ubiquitin_ligase"/>
</dbReference>
<dbReference type="SUPFAM" id="SSF56204">
    <property type="entry name" value="Hect, E3 ligase catalytic domain"/>
    <property type="match status" value="1"/>
</dbReference>
<feature type="domain" description="HECT" evidence="4">
    <location>
        <begin position="55"/>
        <end position="84"/>
    </location>
</feature>
<feature type="non-terminal residue" evidence="5">
    <location>
        <position position="84"/>
    </location>
</feature>
<proteinExistence type="predicted"/>
<comment type="caution">
    <text evidence="5">The sequence shown here is derived from an EMBL/GenBank/DDBJ whole genome shotgun (WGS) entry which is preliminary data.</text>
</comment>
<evidence type="ECO:0000256" key="2">
    <source>
        <dbReference type="ARBA" id="ARBA00022786"/>
    </source>
</evidence>
<dbReference type="InterPro" id="IPR000569">
    <property type="entry name" value="HECT_dom"/>
</dbReference>
<protein>
    <recommendedName>
        <fullName evidence="4">HECT domain-containing protein</fullName>
    </recommendedName>
</protein>
<keyword evidence="2 3" id="KW-0833">Ubl conjugation pathway</keyword>
<keyword evidence="6" id="KW-1185">Reference proteome</keyword>
<dbReference type="PROSITE" id="PS50237">
    <property type="entry name" value="HECT"/>
    <property type="match status" value="1"/>
</dbReference>
<evidence type="ECO:0000313" key="6">
    <source>
        <dbReference type="Proteomes" id="UP001476798"/>
    </source>
</evidence>
<name>A0ABV0NY67_9TELE</name>
<organism evidence="5 6">
    <name type="scientific">Goodea atripinnis</name>
    <dbReference type="NCBI Taxonomy" id="208336"/>
    <lineage>
        <taxon>Eukaryota</taxon>
        <taxon>Metazoa</taxon>
        <taxon>Chordata</taxon>
        <taxon>Craniata</taxon>
        <taxon>Vertebrata</taxon>
        <taxon>Euteleostomi</taxon>
        <taxon>Actinopterygii</taxon>
        <taxon>Neopterygii</taxon>
        <taxon>Teleostei</taxon>
        <taxon>Neoteleostei</taxon>
        <taxon>Acanthomorphata</taxon>
        <taxon>Ovalentaria</taxon>
        <taxon>Atherinomorphae</taxon>
        <taxon>Cyprinodontiformes</taxon>
        <taxon>Goodeidae</taxon>
        <taxon>Goodea</taxon>
    </lineage>
</organism>
<evidence type="ECO:0000259" key="4">
    <source>
        <dbReference type="PROSITE" id="PS50237"/>
    </source>
</evidence>
<dbReference type="Proteomes" id="UP001476798">
    <property type="component" value="Unassembled WGS sequence"/>
</dbReference>
<evidence type="ECO:0000256" key="1">
    <source>
        <dbReference type="ARBA" id="ARBA00022679"/>
    </source>
</evidence>